<dbReference type="EMBL" id="JAPZBQ010000005">
    <property type="protein sequence ID" value="KAJ5328867.1"/>
    <property type="molecule type" value="Genomic_DNA"/>
</dbReference>
<evidence type="ECO:0000313" key="4">
    <source>
        <dbReference type="Proteomes" id="UP001147695"/>
    </source>
</evidence>
<feature type="signal peptide" evidence="2">
    <location>
        <begin position="1"/>
        <end position="23"/>
    </location>
</feature>
<evidence type="ECO:0000256" key="1">
    <source>
        <dbReference type="SAM" id="MobiDB-lite"/>
    </source>
</evidence>
<name>A0A9W9QCW8_PENBR</name>
<dbReference type="Proteomes" id="UP001147695">
    <property type="component" value="Unassembled WGS sequence"/>
</dbReference>
<reference evidence="3" key="2">
    <citation type="journal article" date="2023" name="IMA Fungus">
        <title>Comparative genomic study of the Penicillium genus elucidates a diverse pangenome and 15 lateral gene transfer events.</title>
        <authorList>
            <person name="Petersen C."/>
            <person name="Sorensen T."/>
            <person name="Nielsen M.R."/>
            <person name="Sondergaard T.E."/>
            <person name="Sorensen J.L."/>
            <person name="Fitzpatrick D.A."/>
            <person name="Frisvad J.C."/>
            <person name="Nielsen K.L."/>
        </authorList>
    </citation>
    <scope>NUCLEOTIDE SEQUENCE</scope>
    <source>
        <strain evidence="3">IBT 35673</strain>
    </source>
</reference>
<proteinExistence type="predicted"/>
<evidence type="ECO:0000256" key="2">
    <source>
        <dbReference type="SAM" id="SignalP"/>
    </source>
</evidence>
<evidence type="ECO:0000313" key="3">
    <source>
        <dbReference type="EMBL" id="KAJ5328867.1"/>
    </source>
</evidence>
<feature type="compositionally biased region" description="Basic and acidic residues" evidence="1">
    <location>
        <begin position="38"/>
        <end position="49"/>
    </location>
</feature>
<organism evidence="3 4">
    <name type="scientific">Penicillium brevicompactum</name>
    <dbReference type="NCBI Taxonomy" id="5074"/>
    <lineage>
        <taxon>Eukaryota</taxon>
        <taxon>Fungi</taxon>
        <taxon>Dikarya</taxon>
        <taxon>Ascomycota</taxon>
        <taxon>Pezizomycotina</taxon>
        <taxon>Eurotiomycetes</taxon>
        <taxon>Eurotiomycetidae</taxon>
        <taxon>Eurotiales</taxon>
        <taxon>Aspergillaceae</taxon>
        <taxon>Penicillium</taxon>
    </lineage>
</organism>
<gene>
    <name evidence="3" type="ORF">N7452_009257</name>
</gene>
<feature type="region of interest" description="Disordered" evidence="1">
    <location>
        <begin position="38"/>
        <end position="69"/>
    </location>
</feature>
<dbReference type="AlphaFoldDB" id="A0A9W9QCW8"/>
<feature type="chain" id="PRO_5040928111" evidence="2">
    <location>
        <begin position="24"/>
        <end position="69"/>
    </location>
</feature>
<comment type="caution">
    <text evidence="3">The sequence shown here is derived from an EMBL/GenBank/DDBJ whole genome shotgun (WGS) entry which is preliminary data.</text>
</comment>
<reference evidence="3" key="1">
    <citation type="submission" date="2022-12" db="EMBL/GenBank/DDBJ databases">
        <authorList>
            <person name="Petersen C."/>
        </authorList>
    </citation>
    <scope>NUCLEOTIDE SEQUENCE</scope>
    <source>
        <strain evidence="3">IBT 35673</strain>
    </source>
</reference>
<keyword evidence="2" id="KW-0732">Signal</keyword>
<protein>
    <submittedName>
        <fullName evidence="3">Uncharacterized protein</fullName>
    </submittedName>
</protein>
<accession>A0A9W9QCW8</accession>
<sequence length="69" mass="7511">MKSIYGILLLGFVLAAAANSVEGGTIIDRDVNAAADKEEAEYGRPKHEWYPPPGRPWGPGGRPSHSHIW</sequence>